<evidence type="ECO:0000313" key="3">
    <source>
        <dbReference type="Proteomes" id="UP000298438"/>
    </source>
</evidence>
<dbReference type="Proteomes" id="UP000298438">
    <property type="component" value="Unassembled WGS sequence"/>
</dbReference>
<keyword evidence="1" id="KW-1133">Transmembrane helix</keyword>
<keyword evidence="1" id="KW-0472">Membrane</keyword>
<proteinExistence type="predicted"/>
<keyword evidence="1" id="KW-0812">Transmembrane</keyword>
<comment type="caution">
    <text evidence="2">The sequence shown here is derived from an EMBL/GenBank/DDBJ whole genome shotgun (WGS) entry which is preliminary data.</text>
</comment>
<dbReference type="AlphaFoldDB" id="A0A4Y9SH32"/>
<feature type="transmembrane region" description="Helical" evidence="1">
    <location>
        <begin position="100"/>
        <end position="123"/>
    </location>
</feature>
<gene>
    <name evidence="2" type="ORF">E4L96_11525</name>
</gene>
<protein>
    <submittedName>
        <fullName evidence="2">Uncharacterized protein</fullName>
    </submittedName>
</protein>
<organism evidence="2 3">
    <name type="scientific">Zemynaea arenosa</name>
    <dbReference type="NCBI Taxonomy" id="2561931"/>
    <lineage>
        <taxon>Bacteria</taxon>
        <taxon>Pseudomonadati</taxon>
        <taxon>Pseudomonadota</taxon>
        <taxon>Betaproteobacteria</taxon>
        <taxon>Burkholderiales</taxon>
        <taxon>Oxalobacteraceae</taxon>
        <taxon>Telluria group</taxon>
        <taxon>Zemynaea</taxon>
    </lineage>
</organism>
<evidence type="ECO:0000256" key="1">
    <source>
        <dbReference type="SAM" id="Phobius"/>
    </source>
</evidence>
<dbReference type="EMBL" id="SPVF01000143">
    <property type="protein sequence ID" value="TFW19642.1"/>
    <property type="molecule type" value="Genomic_DNA"/>
</dbReference>
<name>A0A4Y9SH32_9BURK</name>
<evidence type="ECO:0000313" key="2">
    <source>
        <dbReference type="EMBL" id="TFW19642.1"/>
    </source>
</evidence>
<reference evidence="2 3" key="1">
    <citation type="submission" date="2019-03" db="EMBL/GenBank/DDBJ databases">
        <title>Draft Genome Sequence of Massilia arenosa sp. nov., a Novel Massilia Species Isolated from a Sandy-loam Maize Soil.</title>
        <authorList>
            <person name="Raths R."/>
            <person name="Peta V."/>
            <person name="Bucking H."/>
        </authorList>
    </citation>
    <scope>NUCLEOTIDE SEQUENCE [LARGE SCALE GENOMIC DNA]</scope>
    <source>
        <strain evidence="2 3">MC02</strain>
    </source>
</reference>
<feature type="transmembrane region" description="Helical" evidence="1">
    <location>
        <begin position="135"/>
        <end position="158"/>
    </location>
</feature>
<sequence>MAAGLAAAGCADDLAASFAAGLAAFTAGLAAGLAAGFAAGFAAPFAAGLAAVLGAGLATGLAAALAGFAVAFAVFTAVAWPPLAALLRVAGLTAGTSEAALALTLGAAFRPPVSFFASVAAVFNVPPDFRVAPTTAVAAVFFAVFVTVSFILAIPSLFTSMRG</sequence>
<accession>A0A4Y9SH32</accession>
<keyword evidence="3" id="KW-1185">Reference proteome</keyword>